<name>A0A1C3KL99_PLAMA</name>
<organism evidence="2 3">
    <name type="scientific">Plasmodium malariae</name>
    <dbReference type="NCBI Taxonomy" id="5858"/>
    <lineage>
        <taxon>Eukaryota</taxon>
        <taxon>Sar</taxon>
        <taxon>Alveolata</taxon>
        <taxon>Apicomplexa</taxon>
        <taxon>Aconoidasida</taxon>
        <taxon>Haemosporida</taxon>
        <taxon>Plasmodiidae</taxon>
        <taxon>Plasmodium</taxon>
        <taxon>Plasmodium (Plasmodium)</taxon>
    </lineage>
</organism>
<feature type="compositionally biased region" description="Polar residues" evidence="1">
    <location>
        <begin position="837"/>
        <end position="846"/>
    </location>
</feature>
<feature type="compositionally biased region" description="Basic and acidic residues" evidence="1">
    <location>
        <begin position="847"/>
        <end position="857"/>
    </location>
</feature>
<dbReference type="SUPFAM" id="SSF81606">
    <property type="entry name" value="PP2C-like"/>
    <property type="match status" value="1"/>
</dbReference>
<proteinExistence type="predicted"/>
<dbReference type="EMBL" id="LT594489">
    <property type="protein sequence ID" value="SBT74683.1"/>
    <property type="molecule type" value="Genomic_DNA"/>
</dbReference>
<dbReference type="InterPro" id="IPR036457">
    <property type="entry name" value="PPM-type-like_dom_sf"/>
</dbReference>
<dbReference type="InterPro" id="IPR039123">
    <property type="entry name" value="PPTC7"/>
</dbReference>
<feature type="compositionally biased region" description="Basic and acidic residues" evidence="1">
    <location>
        <begin position="894"/>
        <end position="906"/>
    </location>
</feature>
<evidence type="ECO:0000256" key="1">
    <source>
        <dbReference type="SAM" id="MobiDB-lite"/>
    </source>
</evidence>
<feature type="compositionally biased region" description="Polar residues" evidence="1">
    <location>
        <begin position="873"/>
        <end position="885"/>
    </location>
</feature>
<evidence type="ECO:0000313" key="2">
    <source>
        <dbReference type="EMBL" id="SBT74683.1"/>
    </source>
</evidence>
<accession>A0A1C3KL99</accession>
<protein>
    <submittedName>
        <fullName evidence="2">Uncharacterized protein</fullName>
    </submittedName>
</protein>
<feature type="region of interest" description="Disordered" evidence="1">
    <location>
        <begin position="837"/>
        <end position="956"/>
    </location>
</feature>
<reference evidence="2 3" key="1">
    <citation type="submission" date="2016-06" db="EMBL/GenBank/DDBJ databases">
        <authorList>
            <consortium name="Pathogen Informatics"/>
        </authorList>
    </citation>
    <scope>NUCLEOTIDE SEQUENCE [LARGE SCALE GENOMIC DNA]</scope>
    <source>
        <strain evidence="2">PmlGA01</strain>
    </source>
</reference>
<dbReference type="VEuPathDB" id="PlasmoDB:PmUG01_01016300"/>
<dbReference type="PANTHER" id="PTHR12320:SF1">
    <property type="entry name" value="PROTEIN PHOSPHATASE PTC7 HOMOLOG"/>
    <property type="match status" value="1"/>
</dbReference>
<dbReference type="Proteomes" id="UP000219799">
    <property type="component" value="Chromosome 1"/>
</dbReference>
<feature type="compositionally biased region" description="Basic and acidic residues" evidence="1">
    <location>
        <begin position="914"/>
        <end position="924"/>
    </location>
</feature>
<dbReference type="GO" id="GO:0004722">
    <property type="term" value="F:protein serine/threonine phosphatase activity"/>
    <property type="evidence" value="ECO:0007669"/>
    <property type="project" value="TreeGrafter"/>
</dbReference>
<gene>
    <name evidence="2" type="primary">PmlGA01_010007600</name>
    <name evidence="2" type="ORF">PMLGA01_010007600</name>
</gene>
<sequence>MQQLLNKCLNVNSSENVIDEEESLFQTCKLIVGLSDNIGEVNCLNNDSMDNDFLCGFDDYAKNNCREEIKMSVMNGMKERKLEQVNLNAYCENDFNRMFNIEYVDLPVKFYETIFLNFFSSFIQLEKMEKIFWEDYIYVMKKIYDTMKNQKYVLLHKFNSVPHQQKKNNVNYKNGDALICSDNIIAVADGVSSIKNSGINVSNFSNELLKKCLNLYLYRCVNNELFEEQNQVIFKHYNLKYKMDEVLKPIICRGACSSNFLGASTLLFSSIEKEKLHICTIGDCQMLIVRLKENYLKDKIFEKVKIKIQASDEASNFTKRESNITTTVDCDMGYDLVKDEVKGEGGKIAQSSAKLNGHLNDDLNVKLDDNLSVKLDDKLSVKLDDKLSVKLDDKLSVKLDDNLSVKLDDKLSVKLDDNLSVKLDDKLSVKLNDNLNVKLNDNLNVKLNDNLNVSFNKWEDEFSSNMSKCQGVHKNGENDNRLLNNKFALKDLYLKRKELYRDDINSSINNMDDAGKKNANIVLYVEEVLGEEICDDFEKYVSSQNYKIGNLSFTIKDGDLYQYSNIRSDTIISRNISCATENDFYENEKNNLYLKSTIDETGFRKLLNFFNIERKDILVDSKNYVRMENTNEILSREWTGGGSSVGVHKKEGDVKKGSEIESRINREKEKNRKSQNYMNVNNYRFRCYKEELSHFYIIYKSKIQQHYFNCPYQITFMPTNLSTNIGKDKSNITLKNNIKMNKYNDIISKCLRYCEYSSIDIRTNDIIVSGSDGLFDNIYDDDIMEILYNNFYIIKDNDFINLKHFVNFVDEYKRILKYIEHMIWNSSLKGKRTKYISSGSLRNSSDGTEKRSEREALNTKGGSNKKDGISVMSYISSDDMSGNLHNRNKNRSGIRSDNKNDHISDHRKNHRNDHRNNHRSDHRNSSNSNKNSRLGNYQDKKRKSEKCTTKAANNTTDEEGENLKSFTLKGNSISYLGKKIKDKKFGTNNNCDVKKNSDVIKNKGKDQNNSLDKKYKNGLSFAMNKLHFPSKIKGMFSIKSKNKNAYIAKKKERVMDKERTENILSKDKKNGKVKENDKIVSNENSYRSNNNSYNSFMKNKTFDYDVDDDNRKYSANSEHIRSGKQENVQENLENDGSSASYMVSDAFTEGSNFDKFNKSNNDYGGVWVKNMHPNQLQKGGKQNTEIIVDDYVKYLRRKETNYTEKWMTEQNTLTEFSNVCDMKYNIMGNSERNNYDIKDMRNIRRKKKVIIEKKIDCSIFLYEPSDFILFDKNNNIYLNTKKACDEIIELATILASQPVNNTLLKKRRKEYNEEQKNMNGNKNKKSIEKTKTHELVKKNIQINNKCISGNLVSNINEKETYLFDQVNYDDIQSNKSNDKIILTPISEFIFDKYEKYFNMGKPDDTTVILSVVKENKYNS</sequence>
<dbReference type="PANTHER" id="PTHR12320">
    <property type="entry name" value="PROTEIN PHOSPHATASE 2C"/>
    <property type="match status" value="1"/>
</dbReference>
<evidence type="ECO:0000313" key="3">
    <source>
        <dbReference type="Proteomes" id="UP000219799"/>
    </source>
</evidence>